<dbReference type="OMA" id="MEADELG"/>
<evidence type="ECO:0000313" key="8">
    <source>
        <dbReference type="RefSeq" id="XP_013405112.1"/>
    </source>
</evidence>
<dbReference type="PANTHER" id="PTHR47824:SF3">
    <property type="entry name" value="UBIQUITIN-LIKE DOMAIN-CONTAINING PROTEIN"/>
    <property type="match status" value="1"/>
</dbReference>
<dbReference type="RefSeq" id="XP_013405112.1">
    <property type="nucleotide sequence ID" value="XM_013549658.2"/>
</dbReference>
<dbReference type="Proteomes" id="UP000085678">
    <property type="component" value="Unplaced"/>
</dbReference>
<evidence type="ECO:0000256" key="3">
    <source>
        <dbReference type="ARBA" id="ARBA00022729"/>
    </source>
</evidence>
<dbReference type="GeneID" id="106169974"/>
<proteinExistence type="predicted"/>
<comment type="subcellular location">
    <subcellularLocation>
        <location evidence="1">Secreted</location>
    </subcellularLocation>
</comment>
<evidence type="ECO:0000256" key="1">
    <source>
        <dbReference type="ARBA" id="ARBA00004613"/>
    </source>
</evidence>
<evidence type="ECO:0000256" key="4">
    <source>
        <dbReference type="SAM" id="MobiDB-lite"/>
    </source>
</evidence>
<dbReference type="InterPro" id="IPR002035">
    <property type="entry name" value="VWF_A"/>
</dbReference>
<feature type="domain" description="VWFA" evidence="5">
    <location>
        <begin position="165"/>
        <end position="352"/>
    </location>
</feature>
<organism evidence="6 7">
    <name type="scientific">Lingula anatina</name>
    <name type="common">Brachiopod</name>
    <name type="synonym">Lingula unguis</name>
    <dbReference type="NCBI Taxonomy" id="7574"/>
    <lineage>
        <taxon>Eukaryota</taxon>
        <taxon>Metazoa</taxon>
        <taxon>Spiralia</taxon>
        <taxon>Lophotrochozoa</taxon>
        <taxon>Brachiopoda</taxon>
        <taxon>Linguliformea</taxon>
        <taxon>Lingulata</taxon>
        <taxon>Lingulida</taxon>
        <taxon>Linguloidea</taxon>
        <taxon>Lingulidae</taxon>
        <taxon>Lingula</taxon>
    </lineage>
</organism>
<keyword evidence="6" id="KW-1185">Reference proteome</keyword>
<dbReference type="RefSeq" id="XP_013405111.1">
    <property type="nucleotide sequence ID" value="XM_013549657.2"/>
</dbReference>
<dbReference type="PROSITE" id="PS50234">
    <property type="entry name" value="VWFA"/>
    <property type="match status" value="1"/>
</dbReference>
<dbReference type="Gene3D" id="3.40.50.410">
    <property type="entry name" value="von Willebrand factor, type A domain"/>
    <property type="match status" value="1"/>
</dbReference>
<gene>
    <name evidence="7 8" type="primary">LOC106169974</name>
</gene>
<evidence type="ECO:0000259" key="5">
    <source>
        <dbReference type="PROSITE" id="PS50234"/>
    </source>
</evidence>
<dbReference type="OrthoDB" id="20889at2759"/>
<keyword evidence="2" id="KW-0964">Secreted</keyword>
<feature type="region of interest" description="Disordered" evidence="4">
    <location>
        <begin position="390"/>
        <end position="462"/>
    </location>
</feature>
<dbReference type="KEGG" id="lak:106169974"/>
<sequence length="642" mass="72234">MASAVAETRFVTHRVPKKMSIRDFVRANKLEFKTGRGFYQLTKPETIQAYKEVVARRKSDRSFISGPAVKGVLGIDKEVRKFTLDRSKLPDFDIFVQSTSYNRALVANTEFLYEVDGSSGPVKRSLAGAALYTGEGASSATPAAKRSRTAPAPSRPTGVPGGPIEIVFSFDTTGSMSSCIMQVRQSVQDMIQRLMSDIPNLKISVFAHGDYCDEGAYGYVTKYIDFTNDVGKLCHFVNDVEGTGGGDFEECYELVLHQVREELSWSPGSQRSLVMIGDATPHQPNYHLNKKRLDWKVETDRLFNELGVNIYAVQCLNNSESDKFYSTLAEKTHGRHLKLDEFSNVFDFIMAICYREHGAEFLEAYEQEVAMRRGGSGMNAELHRMFEELKGGDSSDPAVTSTTPDTAASAKTTIKKATPKKAITKGAAKKGAPKRSAVDDTDAPAKVDMPEKKSTAKTTPEAPVREYREHVTVNNFLLKNMKWSQWKLAMVKSKPKENVDAWVPRRQKHVGYRNVDLFRDDTQRPAVYEVAVQPKERAKKYVMYVRHTGGFTSHVHWDTYILRHQNVISQLDGVLNQGCKVFVRRAFVPKSVRVGRKSLKGVGEIRSALMDRYNYAWNKRLQGKRHHRQVIKCGVTISSEDY</sequence>
<accession>A0A1S3J4C1</accession>
<reference evidence="7 8" key="1">
    <citation type="submission" date="2025-04" db="UniProtKB">
        <authorList>
            <consortium name="RefSeq"/>
        </authorList>
    </citation>
    <scope>IDENTIFICATION</scope>
    <source>
        <tissue evidence="7 8">Gonads</tissue>
    </source>
</reference>
<dbReference type="PANTHER" id="PTHR47824">
    <property type="entry name" value="UBIQUITIN-LIKE DOMAIN-CONTAINING PROTEIN"/>
    <property type="match status" value="1"/>
</dbReference>
<feature type="compositionally biased region" description="Basic and acidic residues" evidence="4">
    <location>
        <begin position="443"/>
        <end position="454"/>
    </location>
</feature>
<dbReference type="AlphaFoldDB" id="A0A1S3J4C1"/>
<feature type="compositionally biased region" description="Basic residues" evidence="4">
    <location>
        <begin position="413"/>
        <end position="433"/>
    </location>
</feature>
<name>A0A1S3J4C1_LINAN</name>
<evidence type="ECO:0000313" key="7">
    <source>
        <dbReference type="RefSeq" id="XP_013405111.1"/>
    </source>
</evidence>
<dbReference type="InterPro" id="IPR036465">
    <property type="entry name" value="vWFA_dom_sf"/>
</dbReference>
<protein>
    <submittedName>
        <fullName evidence="7 8">Uncharacterized protein LOC106169974</fullName>
    </submittedName>
</protein>
<evidence type="ECO:0000313" key="6">
    <source>
        <dbReference type="Proteomes" id="UP000085678"/>
    </source>
</evidence>
<dbReference type="SUPFAM" id="SSF53300">
    <property type="entry name" value="vWA-like"/>
    <property type="match status" value="1"/>
</dbReference>
<keyword evidence="3" id="KW-0732">Signal</keyword>
<dbReference type="Pfam" id="PF25106">
    <property type="entry name" value="VWA_4"/>
    <property type="match status" value="1"/>
</dbReference>
<evidence type="ECO:0000256" key="2">
    <source>
        <dbReference type="ARBA" id="ARBA00022525"/>
    </source>
</evidence>
<dbReference type="InterPro" id="IPR056861">
    <property type="entry name" value="HMCN1-like_VWA"/>
</dbReference>
<feature type="region of interest" description="Disordered" evidence="4">
    <location>
        <begin position="139"/>
        <end position="160"/>
    </location>
</feature>